<evidence type="ECO:0000256" key="3">
    <source>
        <dbReference type="HAMAP-Rule" id="MF_00632"/>
    </source>
</evidence>
<evidence type="ECO:0000256" key="1">
    <source>
        <dbReference type="ARBA" id="ARBA00022741"/>
    </source>
</evidence>
<dbReference type="RefSeq" id="WP_202749985.1">
    <property type="nucleotide sequence ID" value="NZ_JAESWC010000012.1"/>
</dbReference>
<dbReference type="NCBIfam" id="NF003819">
    <property type="entry name" value="PRK05412.1"/>
    <property type="match status" value="1"/>
</dbReference>
<evidence type="ECO:0000313" key="4">
    <source>
        <dbReference type="EMBL" id="MBL4937237.1"/>
    </source>
</evidence>
<dbReference type="InterPro" id="IPR035570">
    <property type="entry name" value="UPF0234_N"/>
</dbReference>
<dbReference type="SUPFAM" id="SSF89963">
    <property type="entry name" value="YajQ-like"/>
    <property type="match status" value="2"/>
</dbReference>
<dbReference type="InterPro" id="IPR007551">
    <property type="entry name" value="YajQ/Smlt4090-like"/>
</dbReference>
<accession>A0ABS1TER2</accession>
<dbReference type="PANTHER" id="PTHR30476">
    <property type="entry name" value="UPF0234 PROTEIN YAJQ"/>
    <property type="match status" value="1"/>
</dbReference>
<organism evidence="4 5">
    <name type="scientific">Clostridium rhizosphaerae</name>
    <dbReference type="NCBI Taxonomy" id="2803861"/>
    <lineage>
        <taxon>Bacteria</taxon>
        <taxon>Bacillati</taxon>
        <taxon>Bacillota</taxon>
        <taxon>Clostridia</taxon>
        <taxon>Eubacteriales</taxon>
        <taxon>Clostridiaceae</taxon>
        <taxon>Clostridium</taxon>
    </lineage>
</organism>
<dbReference type="HAMAP" id="MF_00632">
    <property type="entry name" value="UPF0234"/>
    <property type="match status" value="1"/>
</dbReference>
<dbReference type="Proteomes" id="UP000632377">
    <property type="component" value="Unassembled WGS sequence"/>
</dbReference>
<comment type="caution">
    <text evidence="4">The sequence shown here is derived from an EMBL/GenBank/DDBJ whole genome shotgun (WGS) entry which is preliminary data.</text>
</comment>
<name>A0ABS1TER2_9CLOT</name>
<sequence>MPSTYSFDVVSVVNMQEVDNAVNQAKKEIEQRYDFKGSKTEITLGEDEIKVASDDEFRLNSVVEILKAKFIKRGISPKALDLGKIENASLGTVRQAGKLVNGISKEKAKDIVAEIKNSKIKVQAQIMEDQVRITGKNKDDLQAAITLLKGKDFGIDLQFSNYR</sequence>
<comment type="similarity">
    <text evidence="2 3">Belongs to the YajQ family.</text>
</comment>
<comment type="function">
    <text evidence="3">Nucleotide-binding protein.</text>
</comment>
<protein>
    <recommendedName>
        <fullName evidence="3">Nucleotide-binding protein JK636_16030</fullName>
    </recommendedName>
</protein>
<keyword evidence="5" id="KW-1185">Reference proteome</keyword>
<dbReference type="Pfam" id="PF04461">
    <property type="entry name" value="YajQ"/>
    <property type="match status" value="1"/>
</dbReference>
<dbReference type="InterPro" id="IPR036183">
    <property type="entry name" value="YajQ-like_sf"/>
</dbReference>
<evidence type="ECO:0000313" key="5">
    <source>
        <dbReference type="Proteomes" id="UP000632377"/>
    </source>
</evidence>
<proteinExistence type="inferred from homology"/>
<evidence type="ECO:0000256" key="2">
    <source>
        <dbReference type="ARBA" id="ARBA00093450"/>
    </source>
</evidence>
<dbReference type="EMBL" id="JAESWC010000012">
    <property type="protein sequence ID" value="MBL4937237.1"/>
    <property type="molecule type" value="Genomic_DNA"/>
</dbReference>
<gene>
    <name evidence="4" type="ORF">JK636_16030</name>
</gene>
<dbReference type="Gene3D" id="3.30.70.990">
    <property type="entry name" value="YajQ-like, domain 2"/>
    <property type="match status" value="1"/>
</dbReference>
<dbReference type="Gene3D" id="3.30.70.860">
    <property type="match status" value="1"/>
</dbReference>
<dbReference type="InterPro" id="IPR035571">
    <property type="entry name" value="UPF0234-like_C"/>
</dbReference>
<dbReference type="PANTHER" id="PTHR30476:SF0">
    <property type="entry name" value="UPF0234 PROTEIN YAJQ"/>
    <property type="match status" value="1"/>
</dbReference>
<dbReference type="CDD" id="cd11740">
    <property type="entry name" value="YajQ_like"/>
    <property type="match status" value="1"/>
</dbReference>
<reference evidence="4 5" key="1">
    <citation type="submission" date="2021-01" db="EMBL/GenBank/DDBJ databases">
        <title>Genome public.</title>
        <authorList>
            <person name="Liu C."/>
            <person name="Sun Q."/>
        </authorList>
    </citation>
    <scope>NUCLEOTIDE SEQUENCE [LARGE SCALE GENOMIC DNA]</scope>
    <source>
        <strain evidence="4 5">YIM B02515</strain>
    </source>
</reference>
<keyword evidence="1 3" id="KW-0547">Nucleotide-binding</keyword>